<dbReference type="InterPro" id="IPR022856">
    <property type="entry name" value="Ribosomal_eL21_arc"/>
</dbReference>
<dbReference type="EMBL" id="DTBP01000022">
    <property type="protein sequence ID" value="HGQ74091.1"/>
    <property type="molecule type" value="Genomic_DNA"/>
</dbReference>
<keyword evidence="2 5" id="KW-0689">Ribosomal protein</keyword>
<organism evidence="7">
    <name type="scientific">Staphylothermus marinus</name>
    <dbReference type="NCBI Taxonomy" id="2280"/>
    <lineage>
        <taxon>Archaea</taxon>
        <taxon>Thermoproteota</taxon>
        <taxon>Thermoprotei</taxon>
        <taxon>Desulfurococcales</taxon>
        <taxon>Desulfurococcaceae</taxon>
        <taxon>Staphylothermus</taxon>
    </lineage>
</organism>
<comment type="caution">
    <text evidence="7">The sequence shown here is derived from an EMBL/GenBank/DDBJ whole genome shotgun (WGS) entry which is preliminary data.</text>
</comment>
<dbReference type="SUPFAM" id="SSF50104">
    <property type="entry name" value="Translation proteins SH3-like domain"/>
    <property type="match status" value="1"/>
</dbReference>
<proteinExistence type="inferred from homology"/>
<dbReference type="HAMAP" id="MF_00369">
    <property type="entry name" value="Ribosomal_eL21"/>
    <property type="match status" value="1"/>
</dbReference>
<comment type="similarity">
    <text evidence="1 5">Belongs to the eukaryotic ribosomal protein eL21 family.</text>
</comment>
<keyword evidence="3 5" id="KW-0687">Ribonucleoprotein</keyword>
<name>A0A7C4NNA0_STAMA</name>
<dbReference type="GO" id="GO:1990904">
    <property type="term" value="C:ribonucleoprotein complex"/>
    <property type="evidence" value="ECO:0007669"/>
    <property type="project" value="UniProtKB-KW"/>
</dbReference>
<dbReference type="InterPro" id="IPR001147">
    <property type="entry name" value="Ribosomal_eL21"/>
</dbReference>
<dbReference type="InterPro" id="IPR036948">
    <property type="entry name" value="Ribosomal_eL21_sf"/>
</dbReference>
<dbReference type="InterPro" id="IPR008991">
    <property type="entry name" value="Translation_prot_SH3-like_sf"/>
</dbReference>
<sequence>MVKAPRGYRHRTRKLLKKSIRERGAIPPLSLLMYEYSVGDRVHIVINPSITKGMPHRRFHGKTGVVVGKRGYSYIVKVEMGNKEKILFVRPEHLRPVMQNKPPASTTS</sequence>
<protein>
    <recommendedName>
        <fullName evidence="4 5">Large ribosomal subunit protein eL21</fullName>
    </recommendedName>
</protein>
<gene>
    <name evidence="5" type="primary">rpl21e</name>
    <name evidence="6" type="ORF">ENU09_01210</name>
    <name evidence="7" type="ORF">ENU20_03325</name>
</gene>
<evidence type="ECO:0000256" key="4">
    <source>
        <dbReference type="ARBA" id="ARBA00035219"/>
    </source>
</evidence>
<evidence type="ECO:0000256" key="2">
    <source>
        <dbReference type="ARBA" id="ARBA00022980"/>
    </source>
</evidence>
<evidence type="ECO:0000256" key="1">
    <source>
        <dbReference type="ARBA" id="ARBA00008427"/>
    </source>
</evidence>
<dbReference type="Gene3D" id="2.30.30.70">
    <property type="entry name" value="Ribosomal protein L21"/>
    <property type="match status" value="1"/>
</dbReference>
<dbReference type="Pfam" id="PF01157">
    <property type="entry name" value="Ribosomal_L21e"/>
    <property type="match status" value="1"/>
</dbReference>
<dbReference type="FunFam" id="2.30.30.70:FF:000001">
    <property type="entry name" value="60S ribosomal protein L21"/>
    <property type="match status" value="1"/>
</dbReference>
<dbReference type="PROSITE" id="PS01171">
    <property type="entry name" value="RIBOSOMAL_L21E"/>
    <property type="match status" value="1"/>
</dbReference>
<dbReference type="AlphaFoldDB" id="A0A7C4NNA0"/>
<dbReference type="GO" id="GO:0005840">
    <property type="term" value="C:ribosome"/>
    <property type="evidence" value="ECO:0007669"/>
    <property type="project" value="UniProtKB-KW"/>
</dbReference>
<reference evidence="7" key="1">
    <citation type="journal article" date="2020" name="mSystems">
        <title>Genome- and Community-Level Interaction Insights into Carbon Utilization and Element Cycling Functions of Hydrothermarchaeota in Hydrothermal Sediment.</title>
        <authorList>
            <person name="Zhou Z."/>
            <person name="Liu Y."/>
            <person name="Xu W."/>
            <person name="Pan J."/>
            <person name="Luo Z.H."/>
            <person name="Li M."/>
        </authorList>
    </citation>
    <scope>NUCLEOTIDE SEQUENCE [LARGE SCALE GENOMIC DNA]</scope>
    <source>
        <strain evidence="6">SpSt-638</strain>
        <strain evidence="7">SpSt-648</strain>
    </source>
</reference>
<evidence type="ECO:0000256" key="5">
    <source>
        <dbReference type="HAMAP-Rule" id="MF_00369"/>
    </source>
</evidence>
<evidence type="ECO:0000256" key="3">
    <source>
        <dbReference type="ARBA" id="ARBA00023274"/>
    </source>
</evidence>
<dbReference type="GO" id="GO:0003735">
    <property type="term" value="F:structural constituent of ribosome"/>
    <property type="evidence" value="ECO:0007669"/>
    <property type="project" value="InterPro"/>
</dbReference>
<accession>A0A7C4NNA0</accession>
<dbReference type="InterPro" id="IPR018259">
    <property type="entry name" value="Ribosomal_eL21_CS"/>
</dbReference>
<evidence type="ECO:0000313" key="6">
    <source>
        <dbReference type="EMBL" id="HGQ59332.1"/>
    </source>
</evidence>
<dbReference type="EMBL" id="DTBE01000036">
    <property type="protein sequence ID" value="HGQ59332.1"/>
    <property type="molecule type" value="Genomic_DNA"/>
</dbReference>
<dbReference type="PANTHER" id="PTHR20981">
    <property type="entry name" value="60S RIBOSOMAL PROTEIN L21"/>
    <property type="match status" value="1"/>
</dbReference>
<evidence type="ECO:0000313" key="7">
    <source>
        <dbReference type="EMBL" id="HGQ74091.1"/>
    </source>
</evidence>
<dbReference type="NCBIfam" id="NF003303">
    <property type="entry name" value="PRK04306.1"/>
    <property type="match status" value="1"/>
</dbReference>
<dbReference type="GO" id="GO:0006412">
    <property type="term" value="P:translation"/>
    <property type="evidence" value="ECO:0007669"/>
    <property type="project" value="UniProtKB-UniRule"/>
</dbReference>